<evidence type="ECO:0000313" key="2">
    <source>
        <dbReference type="Proteomes" id="UP000887574"/>
    </source>
</evidence>
<dbReference type="GO" id="GO:0031593">
    <property type="term" value="F:polyubiquitin modification-dependent protein binding"/>
    <property type="evidence" value="ECO:0007669"/>
    <property type="project" value="TreeGrafter"/>
</dbReference>
<dbReference type="GO" id="GO:0004222">
    <property type="term" value="F:metalloendopeptidase activity"/>
    <property type="evidence" value="ECO:0007669"/>
    <property type="project" value="InterPro"/>
</dbReference>
<dbReference type="InterPro" id="IPR044245">
    <property type="entry name" value="Spartan"/>
</dbReference>
<dbReference type="AlphaFoldDB" id="A0A915DSR0"/>
<accession>A0A915DSR0</accession>
<dbReference type="InterPro" id="IPR006640">
    <property type="entry name" value="SprT-like_domain"/>
</dbReference>
<feature type="domain" description="SprT-like" evidence="1">
    <location>
        <begin position="32"/>
        <end position="85"/>
    </location>
</feature>
<proteinExistence type="predicted"/>
<organism evidence="2 3">
    <name type="scientific">Ditylenchus dipsaci</name>
    <dbReference type="NCBI Taxonomy" id="166011"/>
    <lineage>
        <taxon>Eukaryota</taxon>
        <taxon>Metazoa</taxon>
        <taxon>Ecdysozoa</taxon>
        <taxon>Nematoda</taxon>
        <taxon>Chromadorea</taxon>
        <taxon>Rhabditida</taxon>
        <taxon>Tylenchina</taxon>
        <taxon>Tylenchomorpha</taxon>
        <taxon>Sphaerularioidea</taxon>
        <taxon>Anguinidae</taxon>
        <taxon>Anguininae</taxon>
        <taxon>Ditylenchus</taxon>
    </lineage>
</organism>
<evidence type="ECO:0000259" key="1">
    <source>
        <dbReference type="Pfam" id="PF10263"/>
    </source>
</evidence>
<dbReference type="GO" id="GO:0005634">
    <property type="term" value="C:nucleus"/>
    <property type="evidence" value="ECO:0007669"/>
    <property type="project" value="TreeGrafter"/>
</dbReference>
<dbReference type="PANTHER" id="PTHR21220:SF0">
    <property type="entry name" value="DNA-DEPENDENT METALLOPROTEASE SPRTN"/>
    <property type="match status" value="1"/>
</dbReference>
<protein>
    <submittedName>
        <fullName evidence="3">SprT-like domain-containing protein</fullName>
    </submittedName>
</protein>
<evidence type="ECO:0000313" key="3">
    <source>
        <dbReference type="WBParaSite" id="jg22472"/>
    </source>
</evidence>
<keyword evidence="2" id="KW-1185">Reference proteome</keyword>
<dbReference type="GO" id="GO:0003697">
    <property type="term" value="F:single-stranded DNA binding"/>
    <property type="evidence" value="ECO:0007669"/>
    <property type="project" value="InterPro"/>
</dbReference>
<name>A0A915DSR0_9BILA</name>
<reference evidence="3" key="1">
    <citation type="submission" date="2022-11" db="UniProtKB">
        <authorList>
            <consortium name="WormBaseParasite"/>
        </authorList>
    </citation>
    <scope>IDENTIFICATION</scope>
</reference>
<dbReference type="GO" id="GO:0006974">
    <property type="term" value="P:DNA damage response"/>
    <property type="evidence" value="ECO:0007669"/>
    <property type="project" value="InterPro"/>
</dbReference>
<sequence>MEVSSSSKKPIFDLADPTLELLDPTPDIFAQFVLFNEQFFFAKLGACTVEWSKRLTSCAGICQFHPRTGLCTIRLSEPLLNFDPGKTLLRLYL</sequence>
<dbReference type="Pfam" id="PF10263">
    <property type="entry name" value="SprT-like"/>
    <property type="match status" value="1"/>
</dbReference>
<dbReference type="Proteomes" id="UP000887574">
    <property type="component" value="Unplaced"/>
</dbReference>
<dbReference type="WBParaSite" id="jg22472">
    <property type="protein sequence ID" value="jg22472"/>
    <property type="gene ID" value="jg22472"/>
</dbReference>
<dbReference type="PANTHER" id="PTHR21220">
    <property type="entry name" value="DNA-DEPENDENT METALLOPROTEASE SPRTN"/>
    <property type="match status" value="1"/>
</dbReference>